<comment type="caution">
    <text evidence="5">The sequence shown here is derived from an EMBL/GenBank/DDBJ whole genome shotgun (WGS) entry which is preliminary data.</text>
</comment>
<feature type="domain" description="Gfo/Idh/MocA-like oxidoreductase N-terminal" evidence="3">
    <location>
        <begin position="5"/>
        <end position="123"/>
    </location>
</feature>
<dbReference type="Gene3D" id="3.40.50.720">
    <property type="entry name" value="NAD(P)-binding Rossmann-like Domain"/>
    <property type="match status" value="1"/>
</dbReference>
<evidence type="ECO:0000259" key="3">
    <source>
        <dbReference type="Pfam" id="PF01408"/>
    </source>
</evidence>
<dbReference type="Proteomes" id="UP000035996">
    <property type="component" value="Unassembled WGS sequence"/>
</dbReference>
<evidence type="ECO:0000256" key="1">
    <source>
        <dbReference type="ARBA" id="ARBA00010928"/>
    </source>
</evidence>
<feature type="domain" description="GFO/IDH/MocA-like oxidoreductase" evidence="4">
    <location>
        <begin position="135"/>
        <end position="249"/>
    </location>
</feature>
<dbReference type="AlphaFoldDB" id="A0A0J6CN84"/>
<dbReference type="PATRIC" id="fig|157733.3.peg.767"/>
<dbReference type="Gene3D" id="3.30.360.10">
    <property type="entry name" value="Dihydrodipicolinate Reductase, domain 2"/>
    <property type="match status" value="1"/>
</dbReference>
<dbReference type="STRING" id="157733.AB986_13575"/>
<dbReference type="InterPro" id="IPR036291">
    <property type="entry name" value="NAD(P)-bd_dom_sf"/>
</dbReference>
<dbReference type="PANTHER" id="PTHR22604:SF105">
    <property type="entry name" value="TRANS-1,2-DIHYDROBENZENE-1,2-DIOL DEHYDROGENASE"/>
    <property type="match status" value="1"/>
</dbReference>
<evidence type="ECO:0000259" key="4">
    <source>
        <dbReference type="Pfam" id="PF22725"/>
    </source>
</evidence>
<dbReference type="EMBL" id="LELK01000004">
    <property type="protein sequence ID" value="KMM37686.1"/>
    <property type="molecule type" value="Genomic_DNA"/>
</dbReference>
<accession>A0A0J6CN84</accession>
<dbReference type="SUPFAM" id="SSF51735">
    <property type="entry name" value="NAD(P)-binding Rossmann-fold domains"/>
    <property type="match status" value="1"/>
</dbReference>
<comment type="similarity">
    <text evidence="1">Belongs to the Gfo/Idh/MocA family.</text>
</comment>
<gene>
    <name evidence="5" type="ORF">AB986_13575</name>
</gene>
<proteinExistence type="inferred from homology"/>
<dbReference type="GO" id="GO:0000166">
    <property type="term" value="F:nucleotide binding"/>
    <property type="evidence" value="ECO:0007669"/>
    <property type="project" value="InterPro"/>
</dbReference>
<keyword evidence="6" id="KW-1185">Reference proteome</keyword>
<evidence type="ECO:0000256" key="2">
    <source>
        <dbReference type="ARBA" id="ARBA00023002"/>
    </source>
</evidence>
<name>A0A0J6CN84_9BACL</name>
<dbReference type="Pfam" id="PF22725">
    <property type="entry name" value="GFO_IDH_MocA_C3"/>
    <property type="match status" value="1"/>
</dbReference>
<dbReference type="GO" id="GO:0016491">
    <property type="term" value="F:oxidoreductase activity"/>
    <property type="evidence" value="ECO:0007669"/>
    <property type="project" value="UniProtKB-KW"/>
</dbReference>
<dbReference type="PANTHER" id="PTHR22604">
    <property type="entry name" value="OXIDOREDUCTASES"/>
    <property type="match status" value="1"/>
</dbReference>
<protein>
    <submittedName>
        <fullName evidence="5">Oxidoreductase</fullName>
    </submittedName>
</protein>
<dbReference type="InterPro" id="IPR000683">
    <property type="entry name" value="Gfo/Idh/MocA-like_OxRdtase_N"/>
</dbReference>
<dbReference type="InterPro" id="IPR050984">
    <property type="entry name" value="Gfo/Idh/MocA_domain"/>
</dbReference>
<dbReference type="SUPFAM" id="SSF55347">
    <property type="entry name" value="Glyceraldehyde-3-phosphate dehydrogenase-like, C-terminal domain"/>
    <property type="match status" value="1"/>
</dbReference>
<dbReference type="Pfam" id="PF01408">
    <property type="entry name" value="GFO_IDH_MocA"/>
    <property type="match status" value="1"/>
</dbReference>
<keyword evidence="2" id="KW-0560">Oxidoreductase</keyword>
<evidence type="ECO:0000313" key="5">
    <source>
        <dbReference type="EMBL" id="KMM37686.1"/>
    </source>
</evidence>
<sequence length="332" mass="36373">MELVLRFGIMGTANIARKAVIPAIKNSEHAKVVSVASGSGRAEAFAEEMGIERFHDSYEAMLDDDSIDAVYIPLPNTLHKKWTIEAARKGKHVLCEKPAAITVEDAMEMVQACEDHGVTFMEAFMYQFHPQHDVVRDVIASGEIGDVKHMRSTFSFFLGDRPENIRLNRKLGGGSIWDVGCYCIHSSRNILGNEPTKVYVEGNVPAEIGVDLSAMGILTFANGVTASFDCSFERQMSNTYEILGTKGSIKVPHAYRPDAPGASGIVQVINSEGEVREETVDGEQYTLMVDHFAHCIATGETPSYSGEATVNNLKAIEACYRSLDNNSPIEMT</sequence>
<organism evidence="5 6">
    <name type="scientific">Guptibacillus hwajinpoensis</name>
    <dbReference type="NCBI Taxonomy" id="208199"/>
    <lineage>
        <taxon>Bacteria</taxon>
        <taxon>Bacillati</taxon>
        <taxon>Bacillota</taxon>
        <taxon>Bacilli</taxon>
        <taxon>Bacillales</taxon>
        <taxon>Guptibacillaceae</taxon>
        <taxon>Guptibacillus</taxon>
    </lineage>
</organism>
<reference evidence="5" key="1">
    <citation type="submission" date="2015-06" db="EMBL/GenBank/DDBJ databases">
        <authorList>
            <person name="Liu B."/>
            <person name="Wang J."/>
            <person name="Zhu Y."/>
            <person name="Liu G."/>
            <person name="Chen Q."/>
            <person name="Zheng C."/>
            <person name="Che J."/>
            <person name="Ge C."/>
            <person name="Shi H."/>
            <person name="Pan Z."/>
            <person name="Liu X."/>
        </authorList>
    </citation>
    <scope>NUCLEOTIDE SEQUENCE [LARGE SCALE GENOMIC DNA]</scope>
    <source>
        <strain evidence="5">DSM 16346</strain>
    </source>
</reference>
<dbReference type="InterPro" id="IPR055170">
    <property type="entry name" value="GFO_IDH_MocA-like_dom"/>
</dbReference>
<evidence type="ECO:0000313" key="6">
    <source>
        <dbReference type="Proteomes" id="UP000035996"/>
    </source>
</evidence>